<accession>A0A1G4G3W7</accession>
<dbReference type="Proteomes" id="UP000178485">
    <property type="component" value="Chromosome i"/>
</dbReference>
<dbReference type="InterPro" id="IPR023296">
    <property type="entry name" value="Glyco_hydro_beta-prop_sf"/>
</dbReference>
<keyword evidence="1" id="KW-0732">Signal</keyword>
<feature type="signal peptide" evidence="1">
    <location>
        <begin position="1"/>
        <end position="21"/>
    </location>
</feature>
<protein>
    <recommendedName>
        <fullName evidence="4">Glycosylase</fullName>
    </recommendedName>
</protein>
<dbReference type="EMBL" id="LT608328">
    <property type="protein sequence ID" value="SCM55457.1"/>
    <property type="molecule type" value="Genomic_DNA"/>
</dbReference>
<dbReference type="AlphaFoldDB" id="A0A1G4G3W7"/>
<evidence type="ECO:0000313" key="2">
    <source>
        <dbReference type="EMBL" id="SCM55457.1"/>
    </source>
</evidence>
<evidence type="ECO:0008006" key="4">
    <source>
        <dbReference type="Google" id="ProtNLM"/>
    </source>
</evidence>
<dbReference type="STRING" id="1642646.ING2E5A_0384"/>
<name>A0A1G4G3W7_9BACT</name>
<organism evidence="2 3">
    <name type="scientific">Petrimonas mucosa</name>
    <dbReference type="NCBI Taxonomy" id="1642646"/>
    <lineage>
        <taxon>Bacteria</taxon>
        <taxon>Pseudomonadati</taxon>
        <taxon>Bacteroidota</taxon>
        <taxon>Bacteroidia</taxon>
        <taxon>Bacteroidales</taxon>
        <taxon>Dysgonomonadaceae</taxon>
        <taxon>Petrimonas</taxon>
    </lineage>
</organism>
<dbReference type="Gene3D" id="2.115.10.20">
    <property type="entry name" value="Glycosyl hydrolase domain, family 43"/>
    <property type="match status" value="2"/>
</dbReference>
<sequence length="368" mass="42595">MKKLSSLALLFLLLPLFSSYQKNLKSASGRSSKYKNIVADSTMKRVYEEIKTPYKYGLVMVPPPNKMVDSPSIFRHGDIWYMTYILFDGKGYETWLAKSENLLNWETSGRILSFTEDTWDSNQKAGYIALQDYRWGGSYEVQKYDGRYWISYLGGKSAGYEAGILKTGIAYTEDITRTEEWKRVPQPVLSPEESDARWYDNQTIYKSTIIWDRENSTGYPFVMFYNAKGRSRTDAEAERIAMAVSTDMVNWKRFGRRPVIDHGSGISGDAFITKIDNIWVMFYFGAFWKPGAFDRFACSYDLINWTCWKGEDLVKPSEDFDNRYAHKPYVIKYNGVVYHFYCAVDRNDNRGIAVATSIDMGKSKLLFN</sequence>
<reference evidence="2 3" key="1">
    <citation type="submission" date="2016-08" db="EMBL/GenBank/DDBJ databases">
        <authorList>
            <person name="Seilhamer J.J."/>
        </authorList>
    </citation>
    <scope>NUCLEOTIDE SEQUENCE [LARGE SCALE GENOMIC DNA]</scope>
    <source>
        <strain evidence="2">ING2-E5A</strain>
    </source>
</reference>
<evidence type="ECO:0000256" key="1">
    <source>
        <dbReference type="SAM" id="SignalP"/>
    </source>
</evidence>
<evidence type="ECO:0000313" key="3">
    <source>
        <dbReference type="Proteomes" id="UP000178485"/>
    </source>
</evidence>
<gene>
    <name evidence="2" type="ORF">ING2E5A_0384</name>
</gene>
<dbReference type="KEGG" id="pmuc:ING2E5A_0384"/>
<keyword evidence="3" id="KW-1185">Reference proteome</keyword>
<proteinExistence type="predicted"/>
<dbReference type="SUPFAM" id="SSF75005">
    <property type="entry name" value="Arabinanase/levansucrase/invertase"/>
    <property type="match status" value="2"/>
</dbReference>
<feature type="chain" id="PRO_5009603743" description="Glycosylase" evidence="1">
    <location>
        <begin position="22"/>
        <end position="368"/>
    </location>
</feature>